<dbReference type="SUPFAM" id="SSF53098">
    <property type="entry name" value="Ribonuclease H-like"/>
    <property type="match status" value="1"/>
</dbReference>
<dbReference type="PANTHER" id="PTHR37984:SF15">
    <property type="entry name" value="INTEGRASE CATALYTIC DOMAIN-CONTAINING PROTEIN"/>
    <property type="match status" value="1"/>
</dbReference>
<dbReference type="Pfam" id="PF00665">
    <property type="entry name" value="rve"/>
    <property type="match status" value="1"/>
</dbReference>
<evidence type="ECO:0000259" key="1">
    <source>
        <dbReference type="PROSITE" id="PS50994"/>
    </source>
</evidence>
<protein>
    <submittedName>
        <fullName evidence="2">Retrovirus Pol polyprotein from transposon</fullName>
    </submittedName>
</protein>
<evidence type="ECO:0000313" key="2">
    <source>
        <dbReference type="EMBL" id="TPP61508.1"/>
    </source>
</evidence>
<dbReference type="InterPro" id="IPR050951">
    <property type="entry name" value="Retrovirus_Pol_polyprotein"/>
</dbReference>
<gene>
    <name evidence="2" type="ORF">FGIG_00023</name>
</gene>
<feature type="domain" description="Integrase catalytic" evidence="1">
    <location>
        <begin position="1"/>
        <end position="139"/>
    </location>
</feature>
<dbReference type="EMBL" id="SUNJ01008093">
    <property type="protein sequence ID" value="TPP61508.1"/>
    <property type="molecule type" value="Genomic_DNA"/>
</dbReference>
<sequence length="298" mass="33331">GNRYILVLIDHFTKWCEAIPVPRIDARTTADTIFAAWVSRWGVPYQLHSDRGAKFESSLVKELCRVLGSSKSRTTAYHPQGNGVVERVNLTLKGFLQAFVNQDSTRHWDEAIPHCLLSYRATVQASTGQTPHFMVTGREMRIPADMNHPHPAPDGLLASDYVIQSRERLVRSHQLARRQLQAEHRRQKEYYDKSTFGSPLEPGDRVWLRSEQADLGLPAKFHRAWRGPYEVCEVLSASACSIRSLRDPNQRPFTVHFDGLKPDTTAAFSGNPGPRNVAVQLEIPAEGGSGRALGAVPS</sequence>
<dbReference type="STRING" id="46835.A0A504YUK8"/>
<dbReference type="GO" id="GO:0015074">
    <property type="term" value="P:DNA integration"/>
    <property type="evidence" value="ECO:0007669"/>
    <property type="project" value="InterPro"/>
</dbReference>
<feature type="non-terminal residue" evidence="2">
    <location>
        <position position="1"/>
    </location>
</feature>
<dbReference type="PANTHER" id="PTHR37984">
    <property type="entry name" value="PROTEIN CBG26694"/>
    <property type="match status" value="1"/>
</dbReference>
<reference evidence="2 3" key="1">
    <citation type="submission" date="2019-04" db="EMBL/GenBank/DDBJ databases">
        <title>Annotation for the trematode Fasciola gigantica.</title>
        <authorList>
            <person name="Choi Y.-J."/>
        </authorList>
    </citation>
    <scope>NUCLEOTIDE SEQUENCE [LARGE SCALE GENOMIC DNA]</scope>
    <source>
        <strain evidence="2">Uganda_cow_1</strain>
    </source>
</reference>
<name>A0A504YUK8_FASGI</name>
<organism evidence="2 3">
    <name type="scientific">Fasciola gigantica</name>
    <name type="common">Giant liver fluke</name>
    <dbReference type="NCBI Taxonomy" id="46835"/>
    <lineage>
        <taxon>Eukaryota</taxon>
        <taxon>Metazoa</taxon>
        <taxon>Spiralia</taxon>
        <taxon>Lophotrochozoa</taxon>
        <taxon>Platyhelminthes</taxon>
        <taxon>Trematoda</taxon>
        <taxon>Digenea</taxon>
        <taxon>Plagiorchiida</taxon>
        <taxon>Echinostomata</taxon>
        <taxon>Echinostomatoidea</taxon>
        <taxon>Fasciolidae</taxon>
        <taxon>Fasciola</taxon>
    </lineage>
</organism>
<evidence type="ECO:0000313" key="3">
    <source>
        <dbReference type="Proteomes" id="UP000316759"/>
    </source>
</evidence>
<dbReference type="InterPro" id="IPR012337">
    <property type="entry name" value="RNaseH-like_sf"/>
</dbReference>
<accession>A0A504YUK8</accession>
<comment type="caution">
    <text evidence="2">The sequence shown here is derived from an EMBL/GenBank/DDBJ whole genome shotgun (WGS) entry which is preliminary data.</text>
</comment>
<dbReference type="InterPro" id="IPR036397">
    <property type="entry name" value="RNaseH_sf"/>
</dbReference>
<dbReference type="AlphaFoldDB" id="A0A504YUK8"/>
<dbReference type="PROSITE" id="PS50994">
    <property type="entry name" value="INTEGRASE"/>
    <property type="match status" value="1"/>
</dbReference>
<dbReference type="Proteomes" id="UP000316759">
    <property type="component" value="Unassembled WGS sequence"/>
</dbReference>
<proteinExistence type="predicted"/>
<dbReference type="GO" id="GO:0003676">
    <property type="term" value="F:nucleic acid binding"/>
    <property type="evidence" value="ECO:0007669"/>
    <property type="project" value="InterPro"/>
</dbReference>
<keyword evidence="3" id="KW-1185">Reference proteome</keyword>
<dbReference type="FunFam" id="3.30.420.10:FF:000032">
    <property type="entry name" value="Retrovirus-related Pol polyprotein from transposon 297-like Protein"/>
    <property type="match status" value="1"/>
</dbReference>
<dbReference type="Gene3D" id="3.30.420.10">
    <property type="entry name" value="Ribonuclease H-like superfamily/Ribonuclease H"/>
    <property type="match status" value="1"/>
</dbReference>
<dbReference type="InterPro" id="IPR001584">
    <property type="entry name" value="Integrase_cat-core"/>
</dbReference>
<dbReference type="OrthoDB" id="10062030at2759"/>